<proteinExistence type="predicted"/>
<accession>A0ABX1IZ57</accession>
<dbReference type="EMBL" id="JAAXLS010000002">
    <property type="protein sequence ID" value="NKQ51999.1"/>
    <property type="molecule type" value="Genomic_DNA"/>
</dbReference>
<feature type="region of interest" description="Disordered" evidence="1">
    <location>
        <begin position="1"/>
        <end position="36"/>
    </location>
</feature>
<comment type="caution">
    <text evidence="2">The sequence shown here is derived from an EMBL/GenBank/DDBJ whole genome shotgun (WGS) entry which is preliminary data.</text>
</comment>
<organism evidence="2 3">
    <name type="scientific">Amycolatopsis acididurans</name>
    <dbReference type="NCBI Taxonomy" id="2724524"/>
    <lineage>
        <taxon>Bacteria</taxon>
        <taxon>Bacillati</taxon>
        <taxon>Actinomycetota</taxon>
        <taxon>Actinomycetes</taxon>
        <taxon>Pseudonocardiales</taxon>
        <taxon>Pseudonocardiaceae</taxon>
        <taxon>Amycolatopsis</taxon>
    </lineage>
</organism>
<sequence length="111" mass="12375">MCYVTFHPASDTTSPPPMAPRAAPARRSRRGGAGTVWPTTWRELRARLRAAGCELARRGKHWRVALPGGHAYTLPCTASDHRALRNAVHELAGLGVDLRRRNENRNRRETA</sequence>
<reference evidence="2 3" key="1">
    <citation type="submission" date="2020-04" db="EMBL/GenBank/DDBJ databases">
        <title>Novel species.</title>
        <authorList>
            <person name="Teo W.F.A."/>
            <person name="Lipun K."/>
            <person name="Srisuk N."/>
            <person name="Duangmal K."/>
        </authorList>
    </citation>
    <scope>NUCLEOTIDE SEQUENCE [LARGE SCALE GENOMIC DNA]</scope>
    <source>
        <strain evidence="2 3">K13G38</strain>
    </source>
</reference>
<dbReference type="RefSeq" id="WP_168511479.1">
    <property type="nucleotide sequence ID" value="NZ_JAAXLS010000002.1"/>
</dbReference>
<protein>
    <recommendedName>
        <fullName evidence="4">Type II toxin-antitoxin system HicA family toxin</fullName>
    </recommendedName>
</protein>
<dbReference type="Proteomes" id="UP000715441">
    <property type="component" value="Unassembled WGS sequence"/>
</dbReference>
<gene>
    <name evidence="2" type="ORF">HFP15_03790</name>
</gene>
<evidence type="ECO:0000313" key="2">
    <source>
        <dbReference type="EMBL" id="NKQ51999.1"/>
    </source>
</evidence>
<evidence type="ECO:0008006" key="4">
    <source>
        <dbReference type="Google" id="ProtNLM"/>
    </source>
</evidence>
<keyword evidence="3" id="KW-1185">Reference proteome</keyword>
<name>A0ABX1IZ57_9PSEU</name>
<evidence type="ECO:0000313" key="3">
    <source>
        <dbReference type="Proteomes" id="UP000715441"/>
    </source>
</evidence>
<evidence type="ECO:0000256" key="1">
    <source>
        <dbReference type="SAM" id="MobiDB-lite"/>
    </source>
</evidence>